<dbReference type="EMBL" id="MT631717">
    <property type="protein sequence ID" value="QNO58236.1"/>
    <property type="molecule type" value="Genomic_DNA"/>
</dbReference>
<dbReference type="GO" id="GO:0004632">
    <property type="term" value="F:phosphopantothenate--cysteine ligase activity"/>
    <property type="evidence" value="ECO:0007669"/>
    <property type="project" value="UniProtKB-EC"/>
</dbReference>
<accession>A0A7G9ZDA2</accession>
<evidence type="ECO:0000259" key="1">
    <source>
        <dbReference type="Pfam" id="PF02441"/>
    </source>
</evidence>
<dbReference type="EC" id="6.3.2.5" evidence="2"/>
<dbReference type="Pfam" id="PF02441">
    <property type="entry name" value="Flavoprotein"/>
    <property type="match status" value="1"/>
</dbReference>
<dbReference type="NCBIfam" id="TIGR02699">
    <property type="entry name" value="archaeo_AfpA"/>
    <property type="match status" value="1"/>
</dbReference>
<dbReference type="GO" id="GO:0071513">
    <property type="term" value="C:phosphopantothenoylcysteine decarboxylase complex"/>
    <property type="evidence" value="ECO:0007669"/>
    <property type="project" value="TreeGrafter"/>
</dbReference>
<dbReference type="InterPro" id="IPR014072">
    <property type="entry name" value="Archaeoflavo_AfpA"/>
</dbReference>
<dbReference type="InterPro" id="IPR003382">
    <property type="entry name" value="Flavoprotein"/>
</dbReference>
<dbReference type="AlphaFoldDB" id="A0A7G9ZDA2"/>
<keyword evidence="2" id="KW-0436">Ligase</keyword>
<proteinExistence type="predicted"/>
<dbReference type="InterPro" id="IPR036551">
    <property type="entry name" value="Flavin_trans-like"/>
</dbReference>
<reference evidence="2" key="1">
    <citation type="submission" date="2020-06" db="EMBL/GenBank/DDBJ databases">
        <title>Unique genomic features of the anaerobic methanotrophic archaea.</title>
        <authorList>
            <person name="Chadwick G.L."/>
            <person name="Skennerton C.T."/>
            <person name="Laso-Perez R."/>
            <person name="Leu A.O."/>
            <person name="Speth D.R."/>
            <person name="Yu H."/>
            <person name="Morgan-Lang C."/>
            <person name="Hatzenpichler R."/>
            <person name="Goudeau D."/>
            <person name="Malmstrom R."/>
            <person name="Brazelton W.J."/>
            <person name="Woyke T."/>
            <person name="Hallam S.J."/>
            <person name="Tyson G.W."/>
            <person name="Wegener G."/>
            <person name="Boetius A."/>
            <person name="Orphan V."/>
        </authorList>
    </citation>
    <scope>NUCLEOTIDE SEQUENCE</scope>
</reference>
<evidence type="ECO:0000313" key="2">
    <source>
        <dbReference type="EMBL" id="QNO58236.1"/>
    </source>
</evidence>
<dbReference type="PANTHER" id="PTHR14359">
    <property type="entry name" value="HOMO-OLIGOMERIC FLAVIN CONTAINING CYS DECARBOXYLASE FAMILY"/>
    <property type="match status" value="1"/>
</dbReference>
<organism evidence="2">
    <name type="scientific">Candidatus Methanophaga sp. ANME-1 ERB7</name>
    <dbReference type="NCBI Taxonomy" id="2759913"/>
    <lineage>
        <taxon>Archaea</taxon>
        <taxon>Methanobacteriati</taxon>
        <taxon>Methanobacteriota</taxon>
        <taxon>Stenosarchaea group</taxon>
        <taxon>Methanomicrobia</taxon>
        <taxon>Candidatus Methanophagales</taxon>
        <taxon>Candidatus Methanophagaceae</taxon>
        <taxon>Candidatus Methanophaga</taxon>
    </lineage>
</organism>
<dbReference type="SUPFAM" id="SSF52507">
    <property type="entry name" value="Homo-oligomeric flavin-containing Cys decarboxylases, HFCD"/>
    <property type="match status" value="1"/>
</dbReference>
<protein>
    <submittedName>
        <fullName evidence="2">Coenzyme A biosynthesis bifunctional protein CoaBC</fullName>
        <ecNumber evidence="2">6.3.2.5</ecNumber>
    </submittedName>
</protein>
<dbReference type="GO" id="GO:0015937">
    <property type="term" value="P:coenzyme A biosynthetic process"/>
    <property type="evidence" value="ECO:0007669"/>
    <property type="project" value="TreeGrafter"/>
</dbReference>
<dbReference type="PANTHER" id="PTHR14359:SF19">
    <property type="entry name" value="FLAVOPROTEIN"/>
    <property type="match status" value="1"/>
</dbReference>
<gene>
    <name evidence="2" type="primary">coaBC</name>
    <name evidence="2" type="ORF">DKLEMCON_00018</name>
</gene>
<name>A0A7G9ZDA2_9EURY</name>
<feature type="domain" description="Flavoprotein" evidence="1">
    <location>
        <begin position="13"/>
        <end position="189"/>
    </location>
</feature>
<dbReference type="Gene3D" id="3.40.50.1950">
    <property type="entry name" value="Flavin prenyltransferase-like"/>
    <property type="match status" value="1"/>
</dbReference>
<sequence length="189" mass="21189">MEGKSFEEGKHIRIAWAITGSGDKLTECVTFMEELTKLYNLEVHVYLSKEGVVVLKFYKLLKDVKDYFTKLSTERGPNAPFLSGKIQLGTYDFVLIAPATANTVAKIAYGIADSLITNSAAQAMKADVPVYIFPVDQKEGEIITTLPNGSELKLRMRKEDVENVDKLRRMRGITVLGRIEDIEEVVKKI</sequence>
<dbReference type="GO" id="GO:0004633">
    <property type="term" value="F:phosphopantothenoylcysteine decarboxylase activity"/>
    <property type="evidence" value="ECO:0007669"/>
    <property type="project" value="TreeGrafter"/>
</dbReference>
<dbReference type="GO" id="GO:0010181">
    <property type="term" value="F:FMN binding"/>
    <property type="evidence" value="ECO:0007669"/>
    <property type="project" value="TreeGrafter"/>
</dbReference>